<dbReference type="EMBL" id="AVGG01000001">
    <property type="protein sequence ID" value="ESU29693.1"/>
    <property type="molecule type" value="Genomic_DNA"/>
</dbReference>
<dbReference type="RefSeq" id="WP_023577873.1">
    <property type="nucleotide sequence ID" value="NZ_AVGG01000001.1"/>
</dbReference>
<reference evidence="1 2" key="1">
    <citation type="submission" date="2013-08" db="EMBL/GenBank/DDBJ databases">
        <title>Flavobacterium limnosediminis JC2902 genome sequencing.</title>
        <authorList>
            <person name="Lee K."/>
            <person name="Yi H."/>
            <person name="Park S."/>
            <person name="Chun J."/>
        </authorList>
    </citation>
    <scope>NUCLEOTIDE SEQUENCE [LARGE SCALE GENOMIC DNA]</scope>
    <source>
        <strain evidence="1 2">JC2902</strain>
    </source>
</reference>
<dbReference type="Proteomes" id="UP000018004">
    <property type="component" value="Unassembled WGS sequence"/>
</dbReference>
<dbReference type="PATRIC" id="fig|1341181.4.peg.161"/>
<accession>V6SSM7</accession>
<dbReference type="AlphaFoldDB" id="V6SSM7"/>
<keyword evidence="2" id="KW-1185">Reference proteome</keyword>
<proteinExistence type="predicted"/>
<comment type="caution">
    <text evidence="1">The sequence shown here is derived from an EMBL/GenBank/DDBJ whole genome shotgun (WGS) entry which is preliminary data.</text>
</comment>
<protein>
    <submittedName>
        <fullName evidence="1">Uncharacterized protein</fullName>
    </submittedName>
</protein>
<evidence type="ECO:0000313" key="2">
    <source>
        <dbReference type="Proteomes" id="UP000018004"/>
    </source>
</evidence>
<evidence type="ECO:0000313" key="1">
    <source>
        <dbReference type="EMBL" id="ESU29693.1"/>
    </source>
</evidence>
<sequence>MLKNILNLEGTQELTKNEQKEINGGLKHYCNGGLWCRVDADCLGGVCFQQCCEII</sequence>
<gene>
    <name evidence="1" type="ORF">FLJC2902T_01660</name>
</gene>
<name>V6SSM7_9FLAO</name>
<dbReference type="OrthoDB" id="1274341at2"/>
<dbReference type="STRING" id="1341181.FLJC2902T_01660"/>
<organism evidence="1 2">
    <name type="scientific">Flavobacterium limnosediminis JC2902</name>
    <dbReference type="NCBI Taxonomy" id="1341181"/>
    <lineage>
        <taxon>Bacteria</taxon>
        <taxon>Pseudomonadati</taxon>
        <taxon>Bacteroidota</taxon>
        <taxon>Flavobacteriia</taxon>
        <taxon>Flavobacteriales</taxon>
        <taxon>Flavobacteriaceae</taxon>
        <taxon>Flavobacterium</taxon>
    </lineage>
</organism>